<dbReference type="SUPFAM" id="SSF56059">
    <property type="entry name" value="Glutathione synthetase ATP-binding domain-like"/>
    <property type="match status" value="1"/>
</dbReference>
<dbReference type="EMBL" id="CADCWI010000025">
    <property type="protein sequence ID" value="CAA9544614.1"/>
    <property type="molecule type" value="Genomic_DNA"/>
</dbReference>
<evidence type="ECO:0000256" key="3">
    <source>
        <dbReference type="ARBA" id="ARBA00022840"/>
    </source>
</evidence>
<dbReference type="EC" id="4.3.2.1" evidence="6"/>
<name>A0A6J4UA78_9BACT</name>
<evidence type="ECO:0000256" key="1">
    <source>
        <dbReference type="ARBA" id="ARBA00022598"/>
    </source>
</evidence>
<keyword evidence="1" id="KW-0436">Ligase</keyword>
<dbReference type="Pfam" id="PF18603">
    <property type="entry name" value="LAL_C2"/>
    <property type="match status" value="1"/>
</dbReference>
<protein>
    <submittedName>
        <fullName evidence="6">Argininosuccinate lyase</fullName>
        <ecNumber evidence="6">4.3.2.1</ecNumber>
    </submittedName>
</protein>
<dbReference type="GO" id="GO:0005524">
    <property type="term" value="F:ATP binding"/>
    <property type="evidence" value="ECO:0007669"/>
    <property type="project" value="UniProtKB-UniRule"/>
</dbReference>
<evidence type="ECO:0000259" key="5">
    <source>
        <dbReference type="PROSITE" id="PS50975"/>
    </source>
</evidence>
<keyword evidence="6" id="KW-0456">Lyase</keyword>
<dbReference type="Gene3D" id="3.30.470.20">
    <property type="entry name" value="ATP-grasp fold, B domain"/>
    <property type="match status" value="1"/>
</dbReference>
<sequence length="411" mass="43997">MSPATYRAGAFTEAGERIGLDLVRALDLPDALAAQWHVALALDFRDTSESVARLVDVAVGDRRESLRAILAVDDRGALIAAEASARLGLPHNDPRSALAARDKFVMRERLRAGGVPVPGYARYETTIDPATIAEEIEYPCVVKPLLLSGSRGVIRADDPAGFVRAFARTRRIVEATGDPGDVHCILVERFVPGVEVALEGLLTAGSLRTLALFDKPDPLDGPFFEETIYVTPSRLPGHIQAAIATRTAESAAAVGLREGPVHAELRIDLEREEIWMIELAGRSIGGLCSSVLEFGAGMGLEELILRHAAGIPLGSTERSDDAAGVMMIPIPKAGMLRCVEGMEAARAVEGITGIEITTPLNGPIVPLPEGESYLGFIFARTSTPQGAEAALREAHELLRFRIDPMIALHSR</sequence>
<dbReference type="InterPro" id="IPR011761">
    <property type="entry name" value="ATP-grasp"/>
</dbReference>
<dbReference type="InterPro" id="IPR040570">
    <property type="entry name" value="LAL_C2"/>
</dbReference>
<reference evidence="6" key="1">
    <citation type="submission" date="2020-02" db="EMBL/GenBank/DDBJ databases">
        <authorList>
            <person name="Meier V. D."/>
        </authorList>
    </citation>
    <scope>NUCLEOTIDE SEQUENCE</scope>
    <source>
        <strain evidence="6">AVDCRST_MAG43</strain>
    </source>
</reference>
<keyword evidence="2 4" id="KW-0547">Nucleotide-binding</keyword>
<feature type="domain" description="ATP-grasp" evidence="5">
    <location>
        <begin position="107"/>
        <end position="309"/>
    </location>
</feature>
<keyword evidence="3 4" id="KW-0067">ATP-binding</keyword>
<evidence type="ECO:0000256" key="4">
    <source>
        <dbReference type="PROSITE-ProRule" id="PRU00409"/>
    </source>
</evidence>
<dbReference type="AlphaFoldDB" id="A0A6J4UA78"/>
<evidence type="ECO:0000256" key="2">
    <source>
        <dbReference type="ARBA" id="ARBA00022741"/>
    </source>
</evidence>
<evidence type="ECO:0000313" key="6">
    <source>
        <dbReference type="EMBL" id="CAA9544614.1"/>
    </source>
</evidence>
<dbReference type="PROSITE" id="PS50975">
    <property type="entry name" value="ATP_GRASP"/>
    <property type="match status" value="1"/>
</dbReference>
<dbReference type="PANTHER" id="PTHR43585">
    <property type="entry name" value="FUMIPYRROLE BIOSYNTHESIS PROTEIN C"/>
    <property type="match status" value="1"/>
</dbReference>
<gene>
    <name evidence="6" type="ORF">AVDCRST_MAG43-464</name>
</gene>
<dbReference type="PANTHER" id="PTHR43585:SF2">
    <property type="entry name" value="ATP-GRASP ENZYME FSQD"/>
    <property type="match status" value="1"/>
</dbReference>
<proteinExistence type="predicted"/>
<dbReference type="GO" id="GO:0004056">
    <property type="term" value="F:argininosuccinate lyase activity"/>
    <property type="evidence" value="ECO:0007669"/>
    <property type="project" value="UniProtKB-EC"/>
</dbReference>
<accession>A0A6J4UA78</accession>
<dbReference type="GO" id="GO:0046872">
    <property type="term" value="F:metal ion binding"/>
    <property type="evidence" value="ECO:0007669"/>
    <property type="project" value="InterPro"/>
</dbReference>
<dbReference type="GO" id="GO:0016874">
    <property type="term" value="F:ligase activity"/>
    <property type="evidence" value="ECO:0007669"/>
    <property type="project" value="UniProtKB-KW"/>
</dbReference>
<dbReference type="Pfam" id="PF13535">
    <property type="entry name" value="ATP-grasp_4"/>
    <property type="match status" value="1"/>
</dbReference>
<organism evidence="6">
    <name type="scientific">uncultured Thermomicrobiales bacterium</name>
    <dbReference type="NCBI Taxonomy" id="1645740"/>
    <lineage>
        <taxon>Bacteria</taxon>
        <taxon>Pseudomonadati</taxon>
        <taxon>Thermomicrobiota</taxon>
        <taxon>Thermomicrobia</taxon>
        <taxon>Thermomicrobiales</taxon>
        <taxon>environmental samples</taxon>
    </lineage>
</organism>
<dbReference type="InterPro" id="IPR052032">
    <property type="entry name" value="ATP-dep_AA_Ligase"/>
</dbReference>